<feature type="region of interest" description="Disordered" evidence="1">
    <location>
        <begin position="44"/>
        <end position="76"/>
    </location>
</feature>
<keyword evidence="3" id="KW-1185">Reference proteome</keyword>
<comment type="caution">
    <text evidence="2">The sequence shown here is derived from an EMBL/GenBank/DDBJ whole genome shotgun (WGS) entry which is preliminary data.</text>
</comment>
<gene>
    <name evidence="2" type="ORF">LIER_34681</name>
</gene>
<feature type="compositionally biased region" description="Polar residues" evidence="1">
    <location>
        <begin position="47"/>
        <end position="61"/>
    </location>
</feature>
<evidence type="ECO:0000313" key="2">
    <source>
        <dbReference type="EMBL" id="GAA0187393.1"/>
    </source>
</evidence>
<evidence type="ECO:0000313" key="3">
    <source>
        <dbReference type="Proteomes" id="UP001454036"/>
    </source>
</evidence>
<feature type="region of interest" description="Disordered" evidence="1">
    <location>
        <begin position="237"/>
        <end position="258"/>
    </location>
</feature>
<accession>A0AAV3S087</accession>
<evidence type="ECO:0000256" key="1">
    <source>
        <dbReference type="SAM" id="MobiDB-lite"/>
    </source>
</evidence>
<dbReference type="EMBL" id="BAABME010014668">
    <property type="protein sequence ID" value="GAA0187393.1"/>
    <property type="molecule type" value="Genomic_DNA"/>
</dbReference>
<reference evidence="2 3" key="1">
    <citation type="submission" date="2024-01" db="EMBL/GenBank/DDBJ databases">
        <title>The complete chloroplast genome sequence of Lithospermum erythrorhizon: insights into the phylogenetic relationship among Boraginaceae species and the maternal lineages of purple gromwells.</title>
        <authorList>
            <person name="Okada T."/>
            <person name="Watanabe K."/>
        </authorList>
    </citation>
    <scope>NUCLEOTIDE SEQUENCE [LARGE SCALE GENOMIC DNA]</scope>
</reference>
<sequence length="258" mass="28188">MNPSLLLHPRVVTFLNGCWSPRKKSIKKNTKSVDKSSWWKHKKRNWNLRTKGNQRGQSSLSKPGESMERKGTTPNISFANKTNQPVTPATLQAIPLFGTQVWLQKETSVGLTPLGPLGLVQVAAIGEYNPPRVCPTTLYNGKPLDLGPGHLNSTIATCTIHHSPRIRSKIGDLKVAARSLNRRGSDNRIHILGILKHNLESTIPEKCCCNKDIPEVGGIGDDNRIKELRPSANSNLQAGIGESKETGDNNGPRGSCSL</sequence>
<dbReference type="Proteomes" id="UP001454036">
    <property type="component" value="Unassembled WGS sequence"/>
</dbReference>
<proteinExistence type="predicted"/>
<protein>
    <submittedName>
        <fullName evidence="2">Uncharacterized protein</fullName>
    </submittedName>
</protein>
<organism evidence="2 3">
    <name type="scientific">Lithospermum erythrorhizon</name>
    <name type="common">Purple gromwell</name>
    <name type="synonym">Lithospermum officinale var. erythrorhizon</name>
    <dbReference type="NCBI Taxonomy" id="34254"/>
    <lineage>
        <taxon>Eukaryota</taxon>
        <taxon>Viridiplantae</taxon>
        <taxon>Streptophyta</taxon>
        <taxon>Embryophyta</taxon>
        <taxon>Tracheophyta</taxon>
        <taxon>Spermatophyta</taxon>
        <taxon>Magnoliopsida</taxon>
        <taxon>eudicotyledons</taxon>
        <taxon>Gunneridae</taxon>
        <taxon>Pentapetalae</taxon>
        <taxon>asterids</taxon>
        <taxon>lamiids</taxon>
        <taxon>Boraginales</taxon>
        <taxon>Boraginaceae</taxon>
        <taxon>Boraginoideae</taxon>
        <taxon>Lithospermeae</taxon>
        <taxon>Lithospermum</taxon>
    </lineage>
</organism>
<dbReference type="AlphaFoldDB" id="A0AAV3S087"/>
<name>A0AAV3S087_LITER</name>